<evidence type="ECO:0000256" key="3">
    <source>
        <dbReference type="ARBA" id="ARBA00012944"/>
    </source>
</evidence>
<evidence type="ECO:0000256" key="11">
    <source>
        <dbReference type="ARBA" id="ARBA00022989"/>
    </source>
</evidence>
<keyword evidence="14 17" id="KW-0496">Mitochondrion</keyword>
<evidence type="ECO:0000256" key="8">
    <source>
        <dbReference type="ARBA" id="ARBA00022792"/>
    </source>
</evidence>
<evidence type="ECO:0000256" key="5">
    <source>
        <dbReference type="ARBA" id="ARBA00022448"/>
    </source>
</evidence>
<feature type="domain" description="NADH dehydrogenase subunit 2 C-terminal" evidence="19">
    <location>
        <begin position="289"/>
        <end position="343"/>
    </location>
</feature>
<dbReference type="AlphaFoldDB" id="A0A7U0FNV6"/>
<dbReference type="PANTHER" id="PTHR46552">
    <property type="entry name" value="NADH-UBIQUINONE OXIDOREDUCTASE CHAIN 2"/>
    <property type="match status" value="1"/>
</dbReference>
<keyword evidence="9 17" id="KW-1278">Translocase</keyword>
<keyword evidence="10 17" id="KW-0249">Electron transport</keyword>
<dbReference type="InterPro" id="IPR010933">
    <property type="entry name" value="NADH_DH_su2_C"/>
</dbReference>
<proteinExistence type="inferred from homology"/>
<keyword evidence="13 17" id="KW-0830">Ubiquinone</keyword>
<name>A0A7U0FNV6_9TELE</name>
<comment type="catalytic activity">
    <reaction evidence="16 17">
        <text>a ubiquinone + NADH + 5 H(+)(in) = a ubiquinol + NAD(+) + 4 H(+)(out)</text>
        <dbReference type="Rhea" id="RHEA:29091"/>
        <dbReference type="Rhea" id="RHEA-COMP:9565"/>
        <dbReference type="Rhea" id="RHEA-COMP:9566"/>
        <dbReference type="ChEBI" id="CHEBI:15378"/>
        <dbReference type="ChEBI" id="CHEBI:16389"/>
        <dbReference type="ChEBI" id="CHEBI:17976"/>
        <dbReference type="ChEBI" id="CHEBI:57540"/>
        <dbReference type="ChEBI" id="CHEBI:57945"/>
        <dbReference type="EC" id="7.1.1.2"/>
    </reaction>
</comment>
<dbReference type="GO" id="GO:0005743">
    <property type="term" value="C:mitochondrial inner membrane"/>
    <property type="evidence" value="ECO:0007669"/>
    <property type="project" value="UniProtKB-SubCell"/>
</dbReference>
<keyword evidence="7 17" id="KW-0812">Transmembrane</keyword>
<evidence type="ECO:0000256" key="7">
    <source>
        <dbReference type="ARBA" id="ARBA00022692"/>
    </source>
</evidence>
<feature type="transmembrane region" description="Helical" evidence="17">
    <location>
        <begin position="152"/>
        <end position="170"/>
    </location>
</feature>
<evidence type="ECO:0000256" key="4">
    <source>
        <dbReference type="ARBA" id="ARBA00021008"/>
    </source>
</evidence>
<keyword evidence="5" id="KW-0813">Transport</keyword>
<dbReference type="PRINTS" id="PR01436">
    <property type="entry name" value="NADHDHGNASE2"/>
</dbReference>
<gene>
    <name evidence="20" type="primary">ND2</name>
</gene>
<protein>
    <recommendedName>
        <fullName evidence="4 17">NADH-ubiquinone oxidoreductase chain 2</fullName>
        <ecNumber evidence="3 17">7.1.1.2</ecNumber>
    </recommendedName>
</protein>
<comment type="similarity">
    <text evidence="2 17">Belongs to the complex I subunit 2 family.</text>
</comment>
<evidence type="ECO:0000256" key="2">
    <source>
        <dbReference type="ARBA" id="ARBA00007012"/>
    </source>
</evidence>
<keyword evidence="11 17" id="KW-1133">Transmembrane helix</keyword>
<evidence type="ECO:0000256" key="6">
    <source>
        <dbReference type="ARBA" id="ARBA00022660"/>
    </source>
</evidence>
<feature type="domain" description="NADH:quinone oxidoreductase/Mrp antiporter transmembrane" evidence="18">
    <location>
        <begin position="22"/>
        <end position="288"/>
    </location>
</feature>
<dbReference type="InterPro" id="IPR001750">
    <property type="entry name" value="ND/Mrp_TM"/>
</dbReference>
<dbReference type="InterPro" id="IPR003917">
    <property type="entry name" value="NADH_UbQ_OxRdtase_chain2"/>
</dbReference>
<sequence>MPATYWLFYLILGLGTTIVCFSSNWLFSWIGLEMNSFAFIPLMMQNNHPRSTEAATKYFIIQSCASALLLFAAIFNAWVLSKWNIPFMRNEIALTITTVALATKLGVAPFHLWLPEVMQGLNFKMGLILATWQKLAPLMILTQISHAVQPPFLTVTAILSSILAGWAGMNQTQVRKILAYSSTANLGWMIIIIQYKPSLTLLTLLVYIISTTTTFLLLKESLSMKINALALSWSKSTAMAVILALAFLSMAGLPPLTGFLPKWLILQEMIKQHMTLPATLITISTLISLYFYVRLCYFIIITLFPGVSKMKFSWRRKSKQNKIILATAATIATVFLPLAPLLYALVNCSI</sequence>
<evidence type="ECO:0000256" key="17">
    <source>
        <dbReference type="RuleBase" id="RU003403"/>
    </source>
</evidence>
<evidence type="ECO:0000256" key="10">
    <source>
        <dbReference type="ARBA" id="ARBA00022982"/>
    </source>
</evidence>
<keyword evidence="8 17" id="KW-0999">Mitochondrion inner membrane</keyword>
<feature type="transmembrane region" description="Helical" evidence="17">
    <location>
        <begin position="92"/>
        <end position="114"/>
    </location>
</feature>
<feature type="transmembrane region" description="Helical" evidence="17">
    <location>
        <begin position="6"/>
        <end position="27"/>
    </location>
</feature>
<evidence type="ECO:0000256" key="16">
    <source>
        <dbReference type="ARBA" id="ARBA00049551"/>
    </source>
</evidence>
<evidence type="ECO:0000256" key="14">
    <source>
        <dbReference type="ARBA" id="ARBA00023128"/>
    </source>
</evidence>
<reference evidence="20" key="1">
    <citation type="submission" date="2020-12" db="EMBL/GenBank/DDBJ databases">
        <title>Thayeria boehlkei mitochondrial DNA.</title>
        <authorList>
            <person name="Liu B."/>
        </authorList>
    </citation>
    <scope>NUCLEOTIDE SEQUENCE</scope>
</reference>
<accession>A0A7U0FNV6</accession>
<keyword evidence="12 17" id="KW-0520">NAD</keyword>
<feature type="transmembrane region" description="Helical" evidence="17">
    <location>
        <begin position="58"/>
        <end position="80"/>
    </location>
</feature>
<evidence type="ECO:0000313" key="20">
    <source>
        <dbReference type="EMBL" id="QQV68807.1"/>
    </source>
</evidence>
<dbReference type="EMBL" id="MW366638">
    <property type="protein sequence ID" value="QQV68807.1"/>
    <property type="molecule type" value="Genomic_DNA"/>
</dbReference>
<geneLocation type="mitochondrion" evidence="20"/>
<dbReference type="InterPro" id="IPR050175">
    <property type="entry name" value="Complex_I_Subunit_2"/>
</dbReference>
<keyword evidence="15 17" id="KW-0472">Membrane</keyword>
<feature type="transmembrane region" description="Helical" evidence="17">
    <location>
        <begin position="324"/>
        <end position="346"/>
    </location>
</feature>
<feature type="transmembrane region" description="Helical" evidence="17">
    <location>
        <begin position="238"/>
        <end position="260"/>
    </location>
</feature>
<comment type="function">
    <text evidence="17">Core subunit of the mitochondrial membrane respiratory chain NADH dehydrogenase (Complex I) which catalyzes electron transfer from NADH through the respiratory chain, using ubiquinone as an electron acceptor. Essential for the catalytic activity and assembly of complex I.</text>
</comment>
<evidence type="ECO:0000256" key="13">
    <source>
        <dbReference type="ARBA" id="ARBA00023075"/>
    </source>
</evidence>
<feature type="transmembrane region" description="Helical" evidence="17">
    <location>
        <begin position="280"/>
        <end position="304"/>
    </location>
</feature>
<evidence type="ECO:0000259" key="19">
    <source>
        <dbReference type="Pfam" id="PF06444"/>
    </source>
</evidence>
<dbReference type="GO" id="GO:0008137">
    <property type="term" value="F:NADH dehydrogenase (ubiquinone) activity"/>
    <property type="evidence" value="ECO:0007669"/>
    <property type="project" value="UniProtKB-EC"/>
</dbReference>
<evidence type="ECO:0000256" key="12">
    <source>
        <dbReference type="ARBA" id="ARBA00023027"/>
    </source>
</evidence>
<dbReference type="RefSeq" id="YP_010148383.1">
    <property type="nucleotide sequence ID" value="NC_057100.1"/>
</dbReference>
<dbReference type="Pfam" id="PF00361">
    <property type="entry name" value="Proton_antipo_M"/>
    <property type="match status" value="1"/>
</dbReference>
<dbReference type="PANTHER" id="PTHR46552:SF1">
    <property type="entry name" value="NADH-UBIQUINONE OXIDOREDUCTASE CHAIN 2"/>
    <property type="match status" value="1"/>
</dbReference>
<keyword evidence="6 17" id="KW-0679">Respiratory chain</keyword>
<dbReference type="Pfam" id="PF06444">
    <property type="entry name" value="NADH_dehy_S2_C"/>
    <property type="match status" value="1"/>
</dbReference>
<dbReference type="CTD" id="4536"/>
<evidence type="ECO:0000259" key="18">
    <source>
        <dbReference type="Pfam" id="PF00361"/>
    </source>
</evidence>
<evidence type="ECO:0000256" key="1">
    <source>
        <dbReference type="ARBA" id="ARBA00004448"/>
    </source>
</evidence>
<evidence type="ECO:0000256" key="9">
    <source>
        <dbReference type="ARBA" id="ARBA00022967"/>
    </source>
</evidence>
<evidence type="ECO:0000256" key="15">
    <source>
        <dbReference type="ARBA" id="ARBA00023136"/>
    </source>
</evidence>
<dbReference type="EC" id="7.1.1.2" evidence="3 17"/>
<feature type="transmembrane region" description="Helical" evidence="17">
    <location>
        <begin position="177"/>
        <end position="195"/>
    </location>
</feature>
<feature type="transmembrane region" description="Helical" evidence="17">
    <location>
        <begin position="201"/>
        <end position="218"/>
    </location>
</feature>
<dbReference type="GO" id="GO:0006120">
    <property type="term" value="P:mitochondrial electron transport, NADH to ubiquinone"/>
    <property type="evidence" value="ECO:0007669"/>
    <property type="project" value="InterPro"/>
</dbReference>
<organism evidence="20">
    <name type="scientific">Thayeria boehlkei</name>
    <dbReference type="NCBI Taxonomy" id="681901"/>
    <lineage>
        <taxon>Eukaryota</taxon>
        <taxon>Metazoa</taxon>
        <taxon>Chordata</taxon>
        <taxon>Craniata</taxon>
        <taxon>Vertebrata</taxon>
        <taxon>Euteleostomi</taxon>
        <taxon>Actinopterygii</taxon>
        <taxon>Neopterygii</taxon>
        <taxon>Teleostei</taxon>
        <taxon>Ostariophysi</taxon>
        <taxon>Characiformes</taxon>
        <taxon>Characoidei</taxon>
        <taxon>Characidae</taxon>
        <taxon>Thayeria</taxon>
    </lineage>
</organism>
<dbReference type="GeneID" id="67147224"/>
<comment type="subcellular location">
    <subcellularLocation>
        <location evidence="1 17">Mitochondrion inner membrane</location>
        <topology evidence="1 17">Multi-pass membrane protein</topology>
    </subcellularLocation>
</comment>